<proteinExistence type="predicted"/>
<evidence type="ECO:0000313" key="2">
    <source>
        <dbReference type="Proteomes" id="UP001305779"/>
    </source>
</evidence>
<dbReference type="Proteomes" id="UP001305779">
    <property type="component" value="Unassembled WGS sequence"/>
</dbReference>
<comment type="caution">
    <text evidence="1">The sequence shown here is derived from an EMBL/GenBank/DDBJ whole genome shotgun (WGS) entry which is preliminary data.</text>
</comment>
<keyword evidence="2" id="KW-1185">Reference proteome</keyword>
<gene>
    <name evidence="1" type="ORF">PRZ48_008576</name>
</gene>
<name>A0ABR0EFV0_ZASCE</name>
<evidence type="ECO:0000313" key="1">
    <source>
        <dbReference type="EMBL" id="KAK4500387.1"/>
    </source>
</evidence>
<evidence type="ECO:0008006" key="3">
    <source>
        <dbReference type="Google" id="ProtNLM"/>
    </source>
</evidence>
<accession>A0ABR0EFV0</accession>
<dbReference type="SUPFAM" id="SSF52047">
    <property type="entry name" value="RNI-like"/>
    <property type="match status" value="1"/>
</dbReference>
<sequence>MLQLPDDLLAYISSFLSNKEKRSLRLANRRLSLFFPLRIPRVFISPSYKDIEVFKAIAAHPIYRKQIKEIVWDDAKFEKFEPNDEEDDLLPEERAKNRIDFENARQQNLMFVTGGEDAFVKARAYGYDSLTAEPLSTAPVLDEKYMSLDESFNLYNRLYEEQETIIQERLDVQAFKECLTAFTELQRVTITSEAYRPNIIAPCYPTPLIRSFSLGFNYPGPWPWMPETMDETLSDITWSEMKTHWHGVVIALEALAQCERLIPEFVIDTHYEQLGIPYQLFDGPSEDLNNLETLLEKGLRRLDLSINTFSNFQNPGLRQLPRGLFKSVLAKATCLEHFSLHTSSGEHEAWRSYRMMNGVMKALSAVPLESWPSLKHITLSCVPVIYCDLVEFLRRLPQGIRSVELINVGFVDGTYKELLEKCKNELHWTARNPKLTIAHQEGGALDSRKLWVEEDIANFFRGQPNPFDGMLAGNWIQLGFGVLRDDFDGDFRKANVPDPRYEELVSPGVYRLKRREEVADG</sequence>
<organism evidence="1 2">
    <name type="scientific">Zasmidium cellare</name>
    <name type="common">Wine cellar mold</name>
    <name type="synonym">Racodium cellare</name>
    <dbReference type="NCBI Taxonomy" id="395010"/>
    <lineage>
        <taxon>Eukaryota</taxon>
        <taxon>Fungi</taxon>
        <taxon>Dikarya</taxon>
        <taxon>Ascomycota</taxon>
        <taxon>Pezizomycotina</taxon>
        <taxon>Dothideomycetes</taxon>
        <taxon>Dothideomycetidae</taxon>
        <taxon>Mycosphaerellales</taxon>
        <taxon>Mycosphaerellaceae</taxon>
        <taxon>Zasmidium</taxon>
    </lineage>
</organism>
<protein>
    <recommendedName>
        <fullName evidence="3">F-box domain-containing protein</fullName>
    </recommendedName>
</protein>
<reference evidence="1 2" key="1">
    <citation type="journal article" date="2023" name="G3 (Bethesda)">
        <title>A chromosome-level genome assembly of Zasmidium syzygii isolated from banana leaves.</title>
        <authorList>
            <person name="van Westerhoven A.C."/>
            <person name="Mehrabi R."/>
            <person name="Talebi R."/>
            <person name="Steentjes M.B.F."/>
            <person name="Corcolon B."/>
            <person name="Chong P.A."/>
            <person name="Kema G.H.J."/>
            <person name="Seidl M.F."/>
        </authorList>
    </citation>
    <scope>NUCLEOTIDE SEQUENCE [LARGE SCALE GENOMIC DNA]</scope>
    <source>
        <strain evidence="1 2">P124</strain>
    </source>
</reference>
<dbReference type="EMBL" id="JAXOVC010000006">
    <property type="protein sequence ID" value="KAK4500387.1"/>
    <property type="molecule type" value="Genomic_DNA"/>
</dbReference>